<proteinExistence type="predicted"/>
<protein>
    <submittedName>
        <fullName evidence="1">Uncharacterized protein</fullName>
    </submittedName>
</protein>
<evidence type="ECO:0000313" key="1">
    <source>
        <dbReference type="EMBL" id="RBP86582.1"/>
    </source>
</evidence>
<dbReference type="AlphaFoldDB" id="A0A366JJ48"/>
<reference evidence="1 2" key="1">
    <citation type="submission" date="2018-06" db="EMBL/GenBank/DDBJ databases">
        <title>Freshwater and sediment microbial communities from various areas in North America, analyzing microbe dynamics in response to fracking.</title>
        <authorList>
            <person name="Lamendella R."/>
        </authorList>
    </citation>
    <scope>NUCLEOTIDE SEQUENCE [LARGE SCALE GENOMIC DNA]</scope>
    <source>
        <strain evidence="1 2">14_TX</strain>
    </source>
</reference>
<gene>
    <name evidence="1" type="ORF">DFO70_12550</name>
</gene>
<accession>A0A366JJ48</accession>
<organism evidence="1 2">
    <name type="scientific">Cytobacillus firmus</name>
    <name type="common">Bacillus firmus</name>
    <dbReference type="NCBI Taxonomy" id="1399"/>
    <lineage>
        <taxon>Bacteria</taxon>
        <taxon>Bacillati</taxon>
        <taxon>Bacillota</taxon>
        <taxon>Bacilli</taxon>
        <taxon>Bacillales</taxon>
        <taxon>Bacillaceae</taxon>
        <taxon>Cytobacillus</taxon>
    </lineage>
</organism>
<dbReference type="Proteomes" id="UP000252731">
    <property type="component" value="Unassembled WGS sequence"/>
</dbReference>
<keyword evidence="2" id="KW-1185">Reference proteome</keyword>
<name>A0A366JJ48_CYTFI</name>
<sequence length="55" mass="6246">MFKSILLGPDRCDCTRKYCNYDGCPTDDAYGNWVIDYYNCSNGSLCQSTVQQCIC</sequence>
<evidence type="ECO:0000313" key="2">
    <source>
        <dbReference type="Proteomes" id="UP000252731"/>
    </source>
</evidence>
<dbReference type="EMBL" id="QNSF01000025">
    <property type="protein sequence ID" value="RBP86582.1"/>
    <property type="molecule type" value="Genomic_DNA"/>
</dbReference>
<comment type="caution">
    <text evidence="1">The sequence shown here is derived from an EMBL/GenBank/DDBJ whole genome shotgun (WGS) entry which is preliminary data.</text>
</comment>